<evidence type="ECO:0000256" key="1">
    <source>
        <dbReference type="SAM" id="MobiDB-lite"/>
    </source>
</evidence>
<accession>A0A6J5QL77</accession>
<proteinExistence type="predicted"/>
<reference evidence="2" key="1">
    <citation type="submission" date="2020-05" db="EMBL/GenBank/DDBJ databases">
        <authorList>
            <person name="Chiriac C."/>
            <person name="Salcher M."/>
            <person name="Ghai R."/>
            <person name="Kavagutti S V."/>
        </authorList>
    </citation>
    <scope>NUCLEOTIDE SEQUENCE</scope>
</reference>
<feature type="region of interest" description="Disordered" evidence="1">
    <location>
        <begin position="1"/>
        <end position="26"/>
    </location>
</feature>
<dbReference type="EMBL" id="LR797022">
    <property type="protein sequence ID" value="CAB4181655.1"/>
    <property type="molecule type" value="Genomic_DNA"/>
</dbReference>
<protein>
    <submittedName>
        <fullName evidence="2">Uncharacterized protein</fullName>
    </submittedName>
</protein>
<name>A0A6J5QL77_9CAUD</name>
<evidence type="ECO:0000313" key="2">
    <source>
        <dbReference type="EMBL" id="CAB4181655.1"/>
    </source>
</evidence>
<organism evidence="2">
    <name type="scientific">uncultured Caudovirales phage</name>
    <dbReference type="NCBI Taxonomy" id="2100421"/>
    <lineage>
        <taxon>Viruses</taxon>
        <taxon>Duplodnaviria</taxon>
        <taxon>Heunggongvirae</taxon>
        <taxon>Uroviricota</taxon>
        <taxon>Caudoviricetes</taxon>
        <taxon>Peduoviridae</taxon>
        <taxon>Maltschvirus</taxon>
        <taxon>Maltschvirus maltsch</taxon>
    </lineage>
</organism>
<sequence>MIDFDEIDLKDRSRHGGPYDRGSADSYYGRPIDPHYWVLGTGRGSATPLSEGEEGYDEYLQGFQDNANSGNYKDWG</sequence>
<gene>
    <name evidence="2" type="ORF">UFOVP1071_52</name>
</gene>